<protein>
    <submittedName>
        <fullName evidence="2">Uncharacterized protein</fullName>
    </submittedName>
</protein>
<comment type="caution">
    <text evidence="2">The sequence shown here is derived from an EMBL/GenBank/DDBJ whole genome shotgun (WGS) entry which is preliminary data.</text>
</comment>
<gene>
    <name evidence="2" type="ORF">MSAN_01310100</name>
</gene>
<feature type="compositionally biased region" description="Polar residues" evidence="1">
    <location>
        <begin position="91"/>
        <end position="106"/>
    </location>
</feature>
<evidence type="ECO:0000313" key="2">
    <source>
        <dbReference type="EMBL" id="KAF7357155.1"/>
    </source>
</evidence>
<proteinExistence type="predicted"/>
<keyword evidence="3" id="KW-1185">Reference proteome</keyword>
<dbReference type="AlphaFoldDB" id="A0A8H6YFP9"/>
<feature type="region of interest" description="Disordered" evidence="1">
    <location>
        <begin position="1"/>
        <end position="40"/>
    </location>
</feature>
<feature type="region of interest" description="Disordered" evidence="1">
    <location>
        <begin position="70"/>
        <end position="126"/>
    </location>
</feature>
<reference evidence="2" key="1">
    <citation type="submission" date="2020-05" db="EMBL/GenBank/DDBJ databases">
        <title>Mycena genomes resolve the evolution of fungal bioluminescence.</title>
        <authorList>
            <person name="Tsai I.J."/>
        </authorList>
    </citation>
    <scope>NUCLEOTIDE SEQUENCE</scope>
    <source>
        <strain evidence="2">160909Yilan</strain>
    </source>
</reference>
<organism evidence="2 3">
    <name type="scientific">Mycena sanguinolenta</name>
    <dbReference type="NCBI Taxonomy" id="230812"/>
    <lineage>
        <taxon>Eukaryota</taxon>
        <taxon>Fungi</taxon>
        <taxon>Dikarya</taxon>
        <taxon>Basidiomycota</taxon>
        <taxon>Agaricomycotina</taxon>
        <taxon>Agaricomycetes</taxon>
        <taxon>Agaricomycetidae</taxon>
        <taxon>Agaricales</taxon>
        <taxon>Marasmiineae</taxon>
        <taxon>Mycenaceae</taxon>
        <taxon>Mycena</taxon>
    </lineage>
</organism>
<sequence length="154" mass="17062">MSQRRCKWTQTYGSVDSSRRRMDKMCAKSGGWSRERKREGESRIQILWETLAQIVERIKPDAPTGALRVVLASHPGPPAGPSHPRPPPSTRFKQPRTSTVKTQMHNTLPLRADPTQGRDADLSGGDAAYNNKGSHGRVFLGPVTIYSASRIDLS</sequence>
<evidence type="ECO:0000256" key="1">
    <source>
        <dbReference type="SAM" id="MobiDB-lite"/>
    </source>
</evidence>
<dbReference type="EMBL" id="JACAZH010000010">
    <property type="protein sequence ID" value="KAF7357155.1"/>
    <property type="molecule type" value="Genomic_DNA"/>
</dbReference>
<dbReference type="Proteomes" id="UP000623467">
    <property type="component" value="Unassembled WGS sequence"/>
</dbReference>
<name>A0A8H6YFP9_9AGAR</name>
<feature type="compositionally biased region" description="Pro residues" evidence="1">
    <location>
        <begin position="75"/>
        <end position="89"/>
    </location>
</feature>
<evidence type="ECO:0000313" key="3">
    <source>
        <dbReference type="Proteomes" id="UP000623467"/>
    </source>
</evidence>
<accession>A0A8H6YFP9</accession>
<feature type="compositionally biased region" description="Basic and acidic residues" evidence="1">
    <location>
        <begin position="17"/>
        <end position="26"/>
    </location>
</feature>